<gene>
    <name evidence="1" type="ORF">CCACVL1_01944</name>
</gene>
<comment type="caution">
    <text evidence="1">The sequence shown here is derived from an EMBL/GenBank/DDBJ whole genome shotgun (WGS) entry which is preliminary data.</text>
</comment>
<evidence type="ECO:0000313" key="1">
    <source>
        <dbReference type="EMBL" id="OMP05340.1"/>
    </source>
</evidence>
<keyword evidence="2" id="KW-1185">Reference proteome</keyword>
<dbReference type="Proteomes" id="UP000188268">
    <property type="component" value="Unassembled WGS sequence"/>
</dbReference>
<dbReference type="EMBL" id="AWWV01005412">
    <property type="protein sequence ID" value="OMP05340.1"/>
    <property type="molecule type" value="Genomic_DNA"/>
</dbReference>
<name>A0A1R3KE17_COCAP</name>
<dbReference type="Gramene" id="OMP05340">
    <property type="protein sequence ID" value="OMP05340"/>
    <property type="gene ID" value="CCACVL1_01944"/>
</dbReference>
<organism evidence="1 2">
    <name type="scientific">Corchorus capsularis</name>
    <name type="common">Jute</name>
    <dbReference type="NCBI Taxonomy" id="210143"/>
    <lineage>
        <taxon>Eukaryota</taxon>
        <taxon>Viridiplantae</taxon>
        <taxon>Streptophyta</taxon>
        <taxon>Embryophyta</taxon>
        <taxon>Tracheophyta</taxon>
        <taxon>Spermatophyta</taxon>
        <taxon>Magnoliopsida</taxon>
        <taxon>eudicotyledons</taxon>
        <taxon>Gunneridae</taxon>
        <taxon>Pentapetalae</taxon>
        <taxon>rosids</taxon>
        <taxon>malvids</taxon>
        <taxon>Malvales</taxon>
        <taxon>Malvaceae</taxon>
        <taxon>Grewioideae</taxon>
        <taxon>Apeibeae</taxon>
        <taxon>Corchorus</taxon>
    </lineage>
</organism>
<evidence type="ECO:0000313" key="2">
    <source>
        <dbReference type="Proteomes" id="UP000188268"/>
    </source>
</evidence>
<accession>A0A1R3KE17</accession>
<feature type="non-terminal residue" evidence="1">
    <location>
        <position position="1"/>
    </location>
</feature>
<proteinExistence type="predicted"/>
<protein>
    <submittedName>
        <fullName evidence="1">Uncharacterized protein</fullName>
    </submittedName>
</protein>
<dbReference type="AlphaFoldDB" id="A0A1R3KE17"/>
<reference evidence="1 2" key="1">
    <citation type="submission" date="2013-09" db="EMBL/GenBank/DDBJ databases">
        <title>Corchorus capsularis genome sequencing.</title>
        <authorList>
            <person name="Alam M."/>
            <person name="Haque M.S."/>
            <person name="Islam M.S."/>
            <person name="Emdad E.M."/>
            <person name="Islam M.M."/>
            <person name="Ahmed B."/>
            <person name="Halim A."/>
            <person name="Hossen Q.M.M."/>
            <person name="Hossain M.Z."/>
            <person name="Ahmed R."/>
            <person name="Khan M.M."/>
            <person name="Islam R."/>
            <person name="Rashid M.M."/>
            <person name="Khan S.A."/>
            <person name="Rahman M.S."/>
            <person name="Alam M."/>
        </authorList>
    </citation>
    <scope>NUCLEOTIDE SEQUENCE [LARGE SCALE GENOMIC DNA]</scope>
    <source>
        <strain evidence="2">cv. CVL-1</strain>
        <tissue evidence="1">Whole seedling</tissue>
    </source>
</reference>
<sequence>EEVGGDWALFLGLAVVSSEGGWLSKVRCGSHGGGDGCS</sequence>